<dbReference type="InterPro" id="IPR052554">
    <property type="entry name" value="2-oxoglutarate_synth_KorC"/>
</dbReference>
<evidence type="ECO:0000256" key="1">
    <source>
        <dbReference type="ARBA" id="ARBA00023002"/>
    </source>
</evidence>
<evidence type="ECO:0000313" key="3">
    <source>
        <dbReference type="EMBL" id="SHF14346.1"/>
    </source>
</evidence>
<dbReference type="Gene3D" id="3.40.920.10">
    <property type="entry name" value="Pyruvate-ferredoxin oxidoreductase, PFOR, domain III"/>
    <property type="match status" value="1"/>
</dbReference>
<organism evidence="3 4">
    <name type="scientific">Desulfofundulus australicus DSM 11792</name>
    <dbReference type="NCBI Taxonomy" id="1121425"/>
    <lineage>
        <taxon>Bacteria</taxon>
        <taxon>Bacillati</taxon>
        <taxon>Bacillota</taxon>
        <taxon>Clostridia</taxon>
        <taxon>Eubacteriales</taxon>
        <taxon>Peptococcaceae</taxon>
        <taxon>Desulfofundulus</taxon>
    </lineage>
</organism>
<name>A0A1M4Z9S7_9FIRM</name>
<dbReference type="SUPFAM" id="SSF53323">
    <property type="entry name" value="Pyruvate-ferredoxin oxidoreductase, PFOR, domain III"/>
    <property type="match status" value="1"/>
</dbReference>
<dbReference type="InterPro" id="IPR011894">
    <property type="entry name" value="PorC_KorC"/>
</dbReference>
<gene>
    <name evidence="3" type="ORF">SAMN02745218_01540</name>
</gene>
<evidence type="ECO:0000313" key="4">
    <source>
        <dbReference type="Proteomes" id="UP000184196"/>
    </source>
</evidence>
<sequence>MAKAVKILLAGEGGQGVQSVAEIIAEAANEEGREALYIPNFGVEQRGGVSIAYLQIGDEPIGAPKFQTGDIVIALSDRAVHRTRQYVGPQTLFVYDSSIEGIDDALPTQAKKILPIPAIEVSKKELHPRVFNIVIMGAVIKATGVISVEDARNAIEKKLGYKFEKNPQLRELNFRALERGMELVAQLI</sequence>
<dbReference type="Pfam" id="PF01558">
    <property type="entry name" value="POR"/>
    <property type="match status" value="1"/>
</dbReference>
<dbReference type="InterPro" id="IPR002869">
    <property type="entry name" value="Pyrv_flavodox_OxRed_cen"/>
</dbReference>
<dbReference type="EMBL" id="FQUW01000016">
    <property type="protein sequence ID" value="SHF14346.1"/>
    <property type="molecule type" value="Genomic_DNA"/>
</dbReference>
<reference evidence="4" key="1">
    <citation type="submission" date="2016-11" db="EMBL/GenBank/DDBJ databases">
        <authorList>
            <person name="Varghese N."/>
            <person name="Submissions S."/>
        </authorList>
    </citation>
    <scope>NUCLEOTIDE SEQUENCE [LARGE SCALE GENOMIC DNA]</scope>
    <source>
        <strain evidence="4">DSM 11792</strain>
    </source>
</reference>
<protein>
    <submittedName>
        <fullName evidence="3">2-oxoglutarate ferredoxin oxidoreductase subunit gamma</fullName>
    </submittedName>
</protein>
<dbReference type="PANTHER" id="PTHR42730:SF1">
    <property type="entry name" value="2-OXOGLUTARATE SYNTHASE SUBUNIT KORC"/>
    <property type="match status" value="1"/>
</dbReference>
<dbReference type="NCBIfam" id="TIGR02175">
    <property type="entry name" value="PorC_KorC"/>
    <property type="match status" value="1"/>
</dbReference>
<dbReference type="PANTHER" id="PTHR42730">
    <property type="entry name" value="2-OXOGLUTARATE SYNTHASE SUBUNIT KORC"/>
    <property type="match status" value="1"/>
</dbReference>
<dbReference type="OrthoDB" id="9789125at2"/>
<dbReference type="Proteomes" id="UP000184196">
    <property type="component" value="Unassembled WGS sequence"/>
</dbReference>
<keyword evidence="1" id="KW-0560">Oxidoreductase</keyword>
<proteinExistence type="predicted"/>
<keyword evidence="4" id="KW-1185">Reference proteome</keyword>
<dbReference type="GO" id="GO:0016625">
    <property type="term" value="F:oxidoreductase activity, acting on the aldehyde or oxo group of donors, iron-sulfur protein as acceptor"/>
    <property type="evidence" value="ECO:0007669"/>
    <property type="project" value="InterPro"/>
</dbReference>
<dbReference type="AlphaFoldDB" id="A0A1M4Z9S7"/>
<dbReference type="RefSeq" id="WP_073164755.1">
    <property type="nucleotide sequence ID" value="NZ_FQUW01000016.1"/>
</dbReference>
<dbReference type="InterPro" id="IPR019752">
    <property type="entry name" value="Pyrv/ketoisovalerate_OxRed_cat"/>
</dbReference>
<evidence type="ECO:0000259" key="2">
    <source>
        <dbReference type="Pfam" id="PF01558"/>
    </source>
</evidence>
<feature type="domain" description="Pyruvate/ketoisovalerate oxidoreductase catalytic" evidence="2">
    <location>
        <begin position="13"/>
        <end position="182"/>
    </location>
</feature>
<accession>A0A1M4Z9S7</accession>